<dbReference type="Gene3D" id="3.40.50.150">
    <property type="entry name" value="Vaccinia Virus protein VP39"/>
    <property type="match status" value="1"/>
</dbReference>
<proteinExistence type="predicted"/>
<dbReference type="PANTHER" id="PTHR23068:SF25">
    <property type="entry name" value="DNA (CYTOSINE-5)-METHYLTRANSFERASE DRM2"/>
    <property type="match status" value="1"/>
</dbReference>
<comment type="caution">
    <text evidence="5">The sequence shown here is derived from an EMBL/GenBank/DDBJ whole genome shotgun (WGS) entry which is preliminary data.</text>
</comment>
<dbReference type="SUPFAM" id="SSF53335">
    <property type="entry name" value="S-adenosyl-L-methionine-dependent methyltransferases"/>
    <property type="match status" value="1"/>
</dbReference>
<dbReference type="InterPro" id="IPR029063">
    <property type="entry name" value="SAM-dependent_MTases_sf"/>
</dbReference>
<evidence type="ECO:0000256" key="2">
    <source>
        <dbReference type="ARBA" id="ARBA00022603"/>
    </source>
</evidence>
<keyword evidence="4" id="KW-0949">S-adenosyl-L-methionine</keyword>
<dbReference type="Pfam" id="PF00145">
    <property type="entry name" value="DNA_methylase"/>
    <property type="match status" value="1"/>
</dbReference>
<keyword evidence="3" id="KW-0808">Transferase</keyword>
<dbReference type="EC" id="2.1.1.37" evidence="1"/>
<dbReference type="InterPro" id="IPR050390">
    <property type="entry name" value="C5-Methyltransferase"/>
</dbReference>
<dbReference type="Proteomes" id="UP001189429">
    <property type="component" value="Unassembled WGS sequence"/>
</dbReference>
<dbReference type="PANTHER" id="PTHR23068">
    <property type="entry name" value="DNA CYTOSINE-5- -METHYLTRANSFERASE 3-RELATED"/>
    <property type="match status" value="1"/>
</dbReference>
<evidence type="ECO:0000313" key="5">
    <source>
        <dbReference type="EMBL" id="CAK0887947.1"/>
    </source>
</evidence>
<dbReference type="InterPro" id="IPR001525">
    <property type="entry name" value="C5_MeTfrase"/>
</dbReference>
<name>A0ABN9WMU9_9DINO</name>
<evidence type="ECO:0000256" key="4">
    <source>
        <dbReference type="ARBA" id="ARBA00022691"/>
    </source>
</evidence>
<evidence type="ECO:0000313" key="6">
    <source>
        <dbReference type="Proteomes" id="UP001189429"/>
    </source>
</evidence>
<evidence type="ECO:0000256" key="3">
    <source>
        <dbReference type="ARBA" id="ARBA00022679"/>
    </source>
</evidence>
<gene>
    <name evidence="5" type="ORF">PCOR1329_LOCUS68844</name>
</gene>
<evidence type="ECO:0000256" key="1">
    <source>
        <dbReference type="ARBA" id="ARBA00011975"/>
    </source>
</evidence>
<keyword evidence="2" id="KW-0489">Methyltransferase</keyword>
<keyword evidence="6" id="KW-1185">Reference proteome</keyword>
<protein>
    <recommendedName>
        <fullName evidence="1">DNA (cytosine-5-)-methyltransferase</fullName>
        <ecNumber evidence="1">2.1.1.37</ecNumber>
    </recommendedName>
</protein>
<accession>A0ABN9WMU9</accession>
<sequence>MTLWLLEQTWVTPKACLMVLGRLARAFEFRRPLFATLNQVWVLPELRAAAASAGKALVKPFKLPAEARAELLSAVSLLPMAYTDMLAALDAVALATDASEESGGLCYTTGLTQHGAQTAAQPVGEEGLAFTPRGAMSSRMPQALLQDGAALPTVVLFDLFGGVGASMVALSRCPCRVVMYVSSEIDKAAKRCARQRWPGVIELGDVTKVTSEAWAQLGRVASEVASLAVIAAGPPCTDLSGLNAAGQGLPGSKSGLFFELPRAFKAIEQAFGIKRTHWLVENVAGMRSEDLAVFSQQLGVKPYRVEAMGVGLARRPRLYWLSWALQARAGVIDITDEEKYFKVKLHASPSDFPAWAEDGWSLLEPKHALPTSAKLQKGSHLQCTETSYVSQVYNFEDENLLWNTGRTAWRIPAADERETLMGFDRGCTRAAVKESVPSLETEIIRSSLIGNSFSVQVVPYILAQLLARKAKRGAPPIVPFLQMGIAPEARGRAPDFKATEIQDHDLEQQRVFKYLRIASRGGTDVRLDLQVGAAVNVVKWRSRTAARFSSRYLHLLDSQVAASVLARVRSSARRLWGWMRGRATYLLATGCYPMRAYIDTDDNPGDVPSRWFDGCRRLLAFWAATGKRPRLVQEIDEGVAASIEHAWHTNGSLLQVNNTLAAAPFFTPRMSGKLKLSWKLQNARLRLEPNVRALPLSPLCAAAIAGAFCWSGEMLHLRRRDVQVFRERGVAILALRMTKTSRRGGHSELAVVRSQAAARLPVKYVAPLAPDELLLGSPRSEFRRLFRQVLNTMFTSALLRLSAAAPAAQPSAAVALLADILGMLGAACLSAPVNQLYNFAVTSRAYREASGPAGWLALSLGFLDSTYVLRDEAGKAYGLTPTLARDLFLRCMYVANDLYVCFAMIERLFVAAGRRWRAGKGKLA</sequence>
<organism evidence="5 6">
    <name type="scientific">Prorocentrum cordatum</name>
    <dbReference type="NCBI Taxonomy" id="2364126"/>
    <lineage>
        <taxon>Eukaryota</taxon>
        <taxon>Sar</taxon>
        <taxon>Alveolata</taxon>
        <taxon>Dinophyceae</taxon>
        <taxon>Prorocentrales</taxon>
        <taxon>Prorocentraceae</taxon>
        <taxon>Prorocentrum</taxon>
    </lineage>
</organism>
<reference evidence="5" key="1">
    <citation type="submission" date="2023-10" db="EMBL/GenBank/DDBJ databases">
        <authorList>
            <person name="Chen Y."/>
            <person name="Shah S."/>
            <person name="Dougan E. K."/>
            <person name="Thang M."/>
            <person name="Chan C."/>
        </authorList>
    </citation>
    <scope>NUCLEOTIDE SEQUENCE [LARGE SCALE GENOMIC DNA]</scope>
</reference>
<dbReference type="EMBL" id="CAUYUJ010019003">
    <property type="protein sequence ID" value="CAK0887947.1"/>
    <property type="molecule type" value="Genomic_DNA"/>
</dbReference>